<dbReference type="SUPFAM" id="SSF55729">
    <property type="entry name" value="Acyl-CoA N-acyltransferases (Nat)"/>
    <property type="match status" value="1"/>
</dbReference>
<sequence length="350" mass="38105">MSEREFIAPGDVRWRQFLARTPHDSYHRPAYLRAAAAQLGGAPCAFWARRAGAELLVPLIRRSLPSALGAPDTWSDAIGPYGYGSPLFTPGASDELARALLGDFAEVGRADGLVTVFSRLHPLLPSPLAALRAHGEVVDHGETVYLDLSVAPETLWRQLRSNHRRDIDRLLRAGFRLHIDAWRHLAVFAELYAAAMDRLGAARSLRFGRSYFESLVADLPGSTRLVLVRAPDGSPAAGAFFMNCDGLVQYHLGAVAAEHAALSPLKLCLHGMAMTAQSLGARLLHLGGGLGARRDSLFHFKTGFSPQRAAFRSFRMVLHRARCDALVARLPEPQRAAADAGFFPPYRAGS</sequence>
<name>D0LHQ4_HALO1</name>
<dbReference type="PANTHER" id="PTHR36174">
    <property type="entry name" value="LIPID II:GLYCINE GLYCYLTRANSFERASE"/>
    <property type="match status" value="1"/>
</dbReference>
<keyword evidence="3" id="KW-1185">Reference proteome</keyword>
<proteinExistence type="predicted"/>
<accession>D0LHQ4</accession>
<protein>
    <recommendedName>
        <fullName evidence="1">BioF2-like acetyltransferase domain-containing protein</fullName>
    </recommendedName>
</protein>
<dbReference type="Pfam" id="PF13480">
    <property type="entry name" value="Acetyltransf_6"/>
    <property type="match status" value="1"/>
</dbReference>
<dbReference type="Proteomes" id="UP000001880">
    <property type="component" value="Chromosome"/>
</dbReference>
<reference evidence="2 3" key="1">
    <citation type="journal article" date="2010" name="Stand. Genomic Sci.">
        <title>Complete genome sequence of Haliangium ochraceum type strain (SMP-2).</title>
        <authorList>
            <consortium name="US DOE Joint Genome Institute (JGI-PGF)"/>
            <person name="Ivanova N."/>
            <person name="Daum C."/>
            <person name="Lang E."/>
            <person name="Abt B."/>
            <person name="Kopitz M."/>
            <person name="Saunders E."/>
            <person name="Lapidus A."/>
            <person name="Lucas S."/>
            <person name="Glavina Del Rio T."/>
            <person name="Nolan M."/>
            <person name="Tice H."/>
            <person name="Copeland A."/>
            <person name="Cheng J.F."/>
            <person name="Chen F."/>
            <person name="Bruce D."/>
            <person name="Goodwin L."/>
            <person name="Pitluck S."/>
            <person name="Mavromatis K."/>
            <person name="Pati A."/>
            <person name="Mikhailova N."/>
            <person name="Chen A."/>
            <person name="Palaniappan K."/>
            <person name="Land M."/>
            <person name="Hauser L."/>
            <person name="Chang Y.J."/>
            <person name="Jeffries C.D."/>
            <person name="Detter J.C."/>
            <person name="Brettin T."/>
            <person name="Rohde M."/>
            <person name="Goker M."/>
            <person name="Bristow J."/>
            <person name="Markowitz V."/>
            <person name="Eisen J.A."/>
            <person name="Hugenholtz P."/>
            <person name="Kyrpides N.C."/>
            <person name="Klenk H.P."/>
        </authorList>
    </citation>
    <scope>NUCLEOTIDE SEQUENCE [LARGE SCALE GENOMIC DNA]</scope>
    <source>
        <strain evidence="3">DSM 14365 / CIP 107738 / JCM 11303 / AJ 13395 / SMP-2</strain>
    </source>
</reference>
<dbReference type="HOGENOM" id="CLU_055609_0_0_7"/>
<dbReference type="InterPro" id="IPR016181">
    <property type="entry name" value="Acyl_CoA_acyltransferase"/>
</dbReference>
<evidence type="ECO:0000259" key="1">
    <source>
        <dbReference type="Pfam" id="PF13480"/>
    </source>
</evidence>
<evidence type="ECO:0000313" key="3">
    <source>
        <dbReference type="Proteomes" id="UP000001880"/>
    </source>
</evidence>
<dbReference type="eggNOG" id="COG5653">
    <property type="taxonomic scope" value="Bacteria"/>
</dbReference>
<dbReference type="KEGG" id="hoh:Hoch_0275"/>
<dbReference type="AlphaFoldDB" id="D0LHQ4"/>
<feature type="domain" description="BioF2-like acetyltransferase" evidence="1">
    <location>
        <begin position="158"/>
        <end position="289"/>
    </location>
</feature>
<gene>
    <name evidence="2" type="ordered locus">Hoch_0275</name>
</gene>
<organism evidence="2 3">
    <name type="scientific">Haliangium ochraceum (strain DSM 14365 / JCM 11303 / SMP-2)</name>
    <dbReference type="NCBI Taxonomy" id="502025"/>
    <lineage>
        <taxon>Bacteria</taxon>
        <taxon>Pseudomonadati</taxon>
        <taxon>Myxococcota</taxon>
        <taxon>Polyangia</taxon>
        <taxon>Haliangiales</taxon>
        <taxon>Kofleriaceae</taxon>
        <taxon>Haliangium</taxon>
    </lineage>
</organism>
<dbReference type="Gene3D" id="3.40.630.30">
    <property type="match status" value="1"/>
</dbReference>
<evidence type="ECO:0000313" key="2">
    <source>
        <dbReference type="EMBL" id="ACY12916.1"/>
    </source>
</evidence>
<dbReference type="RefSeq" id="WP_012825543.1">
    <property type="nucleotide sequence ID" value="NC_013440.1"/>
</dbReference>
<dbReference type="PANTHER" id="PTHR36174:SF1">
    <property type="entry name" value="LIPID II:GLYCINE GLYCYLTRANSFERASE"/>
    <property type="match status" value="1"/>
</dbReference>
<dbReference type="InterPro" id="IPR050644">
    <property type="entry name" value="PG_Glycine_Bridge_Synth"/>
</dbReference>
<dbReference type="EMBL" id="CP001804">
    <property type="protein sequence ID" value="ACY12916.1"/>
    <property type="molecule type" value="Genomic_DNA"/>
</dbReference>
<dbReference type="OrthoDB" id="9785911at2"/>
<dbReference type="STRING" id="502025.Hoch_0275"/>
<dbReference type="InterPro" id="IPR038740">
    <property type="entry name" value="BioF2-like_GNAT_dom"/>
</dbReference>